<sequence length="405" mass="44125">MATQPVETLDLSAMGEDFVRNPYAVYASLREQGPVHRVRLPEGTVVWLVVGYDEVRAALSDPRLSKEWRHASSAQPMQPVTMGVTMLRSNTPHHTRLRGLVARAFTARRMASLTPRIQELTDELLAAMLAAPDGRADLVDALSFPLPITVICELLGVPFLDREAFRAWTDVLLVGAATPEAREALAAMTGYLDELVKKKRACPGDDLLSDLIAVSDEDGDRLSEQELLGMAQLLLIAGYETTANLISNGVLALLTHPAQLAALRADLSLIDNAVEEMLRYEGPIETSTFRFTTEATEIAGTVIPGGGEVVLPVIADAGRDPVRFGDPGHFDITRDARGHVAFGHGIHFCLGAPLARMEARIAVRTLLERCPTLELDAHPADLRWRLGALLRGPRHLPVRWSPKAG</sequence>
<keyword evidence="5 7" id="KW-0408">Iron</keyword>
<dbReference type="PANTHER" id="PTHR46696:SF1">
    <property type="entry name" value="CYTOCHROME P450 YJIB-RELATED"/>
    <property type="match status" value="1"/>
</dbReference>
<dbReference type="PRINTS" id="PR00359">
    <property type="entry name" value="BP450"/>
</dbReference>
<dbReference type="FunFam" id="1.10.630.10:FF:000018">
    <property type="entry name" value="Cytochrome P450 monooxygenase"/>
    <property type="match status" value="1"/>
</dbReference>
<dbReference type="PANTHER" id="PTHR46696">
    <property type="entry name" value="P450, PUTATIVE (EUROFUNG)-RELATED"/>
    <property type="match status" value="1"/>
</dbReference>
<keyword evidence="6 7" id="KW-0503">Monooxygenase</keyword>
<evidence type="ECO:0000256" key="7">
    <source>
        <dbReference type="RuleBase" id="RU000461"/>
    </source>
</evidence>
<evidence type="ECO:0000256" key="5">
    <source>
        <dbReference type="ARBA" id="ARBA00023004"/>
    </source>
</evidence>
<keyword evidence="2 7" id="KW-0349">Heme</keyword>
<dbReference type="GeneID" id="95778584"/>
<comment type="caution">
    <text evidence="8">The sequence shown here is derived from an EMBL/GenBank/DDBJ whole genome shotgun (WGS) entry which is preliminary data.</text>
</comment>
<evidence type="ECO:0000256" key="3">
    <source>
        <dbReference type="ARBA" id="ARBA00022723"/>
    </source>
</evidence>
<dbReference type="InterPro" id="IPR017972">
    <property type="entry name" value="Cyt_P450_CS"/>
</dbReference>
<dbReference type="RefSeq" id="WP_129247495.1">
    <property type="nucleotide sequence ID" value="NZ_JABZEL010000008.1"/>
</dbReference>
<dbReference type="InterPro" id="IPR002397">
    <property type="entry name" value="Cyt_P450_B"/>
</dbReference>
<dbReference type="GO" id="GO:0016705">
    <property type="term" value="F:oxidoreductase activity, acting on paired donors, with incorporation or reduction of molecular oxygen"/>
    <property type="evidence" value="ECO:0007669"/>
    <property type="project" value="InterPro"/>
</dbReference>
<dbReference type="SUPFAM" id="SSF48264">
    <property type="entry name" value="Cytochrome P450"/>
    <property type="match status" value="1"/>
</dbReference>
<evidence type="ECO:0000256" key="2">
    <source>
        <dbReference type="ARBA" id="ARBA00022617"/>
    </source>
</evidence>
<dbReference type="GO" id="GO:0004497">
    <property type="term" value="F:monooxygenase activity"/>
    <property type="evidence" value="ECO:0007669"/>
    <property type="project" value="UniProtKB-KW"/>
</dbReference>
<evidence type="ECO:0000313" key="8">
    <source>
        <dbReference type="EMBL" id="RXS67604.1"/>
    </source>
</evidence>
<dbReference type="EMBL" id="SDIF01000024">
    <property type="protein sequence ID" value="RXS67604.1"/>
    <property type="molecule type" value="Genomic_DNA"/>
</dbReference>
<accession>A0A4Q1R368</accession>
<evidence type="ECO:0000256" key="1">
    <source>
        <dbReference type="ARBA" id="ARBA00010617"/>
    </source>
</evidence>
<dbReference type="Proteomes" id="UP000289482">
    <property type="component" value="Unassembled WGS sequence"/>
</dbReference>
<protein>
    <submittedName>
        <fullName evidence="8">Cytochrome P450</fullName>
    </submittedName>
</protein>
<organism evidence="8 9">
    <name type="scientific">Streptomyces sioyaensis</name>
    <dbReference type="NCBI Taxonomy" id="67364"/>
    <lineage>
        <taxon>Bacteria</taxon>
        <taxon>Bacillati</taxon>
        <taxon>Actinomycetota</taxon>
        <taxon>Actinomycetes</taxon>
        <taxon>Kitasatosporales</taxon>
        <taxon>Streptomycetaceae</taxon>
        <taxon>Streptomyces</taxon>
    </lineage>
</organism>
<gene>
    <name evidence="8" type="ORF">EST54_11395</name>
</gene>
<dbReference type="InterPro" id="IPR036396">
    <property type="entry name" value="Cyt_P450_sf"/>
</dbReference>
<dbReference type="GO" id="GO:0020037">
    <property type="term" value="F:heme binding"/>
    <property type="evidence" value="ECO:0007669"/>
    <property type="project" value="InterPro"/>
</dbReference>
<dbReference type="GO" id="GO:0005506">
    <property type="term" value="F:iron ion binding"/>
    <property type="evidence" value="ECO:0007669"/>
    <property type="project" value="InterPro"/>
</dbReference>
<evidence type="ECO:0000256" key="6">
    <source>
        <dbReference type="ARBA" id="ARBA00023033"/>
    </source>
</evidence>
<evidence type="ECO:0000313" key="9">
    <source>
        <dbReference type="Proteomes" id="UP000289482"/>
    </source>
</evidence>
<name>A0A4Q1R368_9ACTN</name>
<dbReference type="CDD" id="cd11029">
    <property type="entry name" value="CYP107-like"/>
    <property type="match status" value="1"/>
</dbReference>
<proteinExistence type="inferred from homology"/>
<keyword evidence="9" id="KW-1185">Reference proteome</keyword>
<keyword evidence="3 7" id="KW-0479">Metal-binding</keyword>
<dbReference type="PROSITE" id="PS00086">
    <property type="entry name" value="CYTOCHROME_P450"/>
    <property type="match status" value="1"/>
</dbReference>
<dbReference type="Pfam" id="PF00067">
    <property type="entry name" value="p450"/>
    <property type="match status" value="1"/>
</dbReference>
<reference evidence="8 9" key="1">
    <citation type="submission" date="2019-01" db="EMBL/GenBank/DDBJ databases">
        <title>Draft genome sequences of the type strain Streptomyces sioyaensis DSM 40032 and its novel strain, TM32, a thermotolerant antibiotics-producing actinobacterium.</title>
        <authorList>
            <person name="Nakaew N."/>
            <person name="Lumyong S."/>
            <person name="Sloan W.T."/>
            <person name="Sungthong R."/>
        </authorList>
    </citation>
    <scope>NUCLEOTIDE SEQUENCE [LARGE SCALE GENOMIC DNA]</scope>
    <source>
        <strain evidence="8 9">DSM 40032</strain>
    </source>
</reference>
<comment type="similarity">
    <text evidence="1 7">Belongs to the cytochrome P450 family.</text>
</comment>
<keyword evidence="4 7" id="KW-0560">Oxidoreductase</keyword>
<dbReference type="Gene3D" id="1.10.630.10">
    <property type="entry name" value="Cytochrome P450"/>
    <property type="match status" value="1"/>
</dbReference>
<dbReference type="InterPro" id="IPR001128">
    <property type="entry name" value="Cyt_P450"/>
</dbReference>
<dbReference type="AlphaFoldDB" id="A0A4Q1R368"/>
<evidence type="ECO:0000256" key="4">
    <source>
        <dbReference type="ARBA" id="ARBA00023002"/>
    </source>
</evidence>